<evidence type="ECO:0000256" key="6">
    <source>
        <dbReference type="ARBA" id="ARBA00022989"/>
    </source>
</evidence>
<organism evidence="9 10">
    <name type="scientific">Steroidobacter flavus</name>
    <dbReference type="NCBI Taxonomy" id="1842136"/>
    <lineage>
        <taxon>Bacteria</taxon>
        <taxon>Pseudomonadati</taxon>
        <taxon>Pseudomonadota</taxon>
        <taxon>Gammaproteobacteria</taxon>
        <taxon>Steroidobacterales</taxon>
        <taxon>Steroidobacteraceae</taxon>
        <taxon>Steroidobacter</taxon>
    </lineage>
</organism>
<feature type="transmembrane region" description="Helical" evidence="8">
    <location>
        <begin position="216"/>
        <end position="238"/>
    </location>
</feature>
<dbReference type="Pfam" id="PF01594">
    <property type="entry name" value="AI-2E_transport"/>
    <property type="match status" value="1"/>
</dbReference>
<feature type="transmembrane region" description="Helical" evidence="8">
    <location>
        <begin position="283"/>
        <end position="300"/>
    </location>
</feature>
<keyword evidence="10" id="KW-1185">Reference proteome</keyword>
<evidence type="ECO:0000256" key="1">
    <source>
        <dbReference type="ARBA" id="ARBA00004651"/>
    </source>
</evidence>
<evidence type="ECO:0000256" key="7">
    <source>
        <dbReference type="ARBA" id="ARBA00023136"/>
    </source>
</evidence>
<sequence length="590" mass="64787">MPQNPLPARLNGPWVTLLTLVLVVGILYTGKQVLLPMALGVVLAFVLTPLVRQFDRMHLPRIAGVTLTMVLALSAVSGMGYVVYDQFAQLSGEISQYTSSMRRKVGELRLGNDAAIRQFTRTLDRVTDQLYDDPDQRKAQPVRVVPPKPSPTQRLRESFGAAFETIASAFIVVVLVAFLLGQREDLRDRFIRLIGAGNVTMTTRLMNEAAYRVSQFLVWQTLINLTFGVLVGLGLYWIGVPYAALWGGITALLRFVPYVGTALSALMPALLAFATFPGWAETVQTLALFLGLDLITAYFVEPVVFGYRTGVSSFALLISALFWIWVWGPAGLLLATPLTVCIAVLGRHVRSLRFLAVIFADEPALQPHVRFYQRLLARDEDEAGVLVSRKLQEAGPIGVIDQVLLPTVTLVLSHREQTEISEDDAEFVLDVVAETLQQLPSTAQTMAPRATIVGLTVRAPADDLVLAMLRTAYGRERITLPSPELTAEEALRAAIRQAPAMICIAAAASTRGSELRNYCRRIRSELPDTRIVVVRPQLEEDEAPRSIDRFREAGADSLVLNATEAVVAIDRLLPAPTEVTGKSRQLSAHA</sequence>
<keyword evidence="7 8" id="KW-0472">Membrane</keyword>
<feature type="transmembrane region" description="Helical" evidence="8">
    <location>
        <begin position="159"/>
        <end position="180"/>
    </location>
</feature>
<comment type="similarity">
    <text evidence="2">Belongs to the autoinducer-2 exporter (AI-2E) (TC 2.A.86) family.</text>
</comment>
<dbReference type="PANTHER" id="PTHR21716:SF53">
    <property type="entry name" value="PERMEASE PERM-RELATED"/>
    <property type="match status" value="1"/>
</dbReference>
<keyword evidence="3" id="KW-0813">Transport</keyword>
<keyword evidence="6 8" id="KW-1133">Transmembrane helix</keyword>
<keyword evidence="4" id="KW-1003">Cell membrane</keyword>
<evidence type="ECO:0000256" key="8">
    <source>
        <dbReference type="SAM" id="Phobius"/>
    </source>
</evidence>
<evidence type="ECO:0000256" key="5">
    <source>
        <dbReference type="ARBA" id="ARBA00022692"/>
    </source>
</evidence>
<comment type="caution">
    <text evidence="9">The sequence shown here is derived from an EMBL/GenBank/DDBJ whole genome shotgun (WGS) entry which is preliminary data.</text>
</comment>
<keyword evidence="5 8" id="KW-0812">Transmembrane</keyword>
<feature type="transmembrane region" description="Helical" evidence="8">
    <location>
        <begin position="12"/>
        <end position="28"/>
    </location>
</feature>
<evidence type="ECO:0000256" key="3">
    <source>
        <dbReference type="ARBA" id="ARBA00022448"/>
    </source>
</evidence>
<dbReference type="Proteomes" id="UP001595904">
    <property type="component" value="Unassembled WGS sequence"/>
</dbReference>
<evidence type="ECO:0000256" key="4">
    <source>
        <dbReference type="ARBA" id="ARBA00022475"/>
    </source>
</evidence>
<dbReference type="PANTHER" id="PTHR21716">
    <property type="entry name" value="TRANSMEMBRANE PROTEIN"/>
    <property type="match status" value="1"/>
</dbReference>
<evidence type="ECO:0000256" key="2">
    <source>
        <dbReference type="ARBA" id="ARBA00009773"/>
    </source>
</evidence>
<proteinExistence type="inferred from homology"/>
<dbReference type="InterPro" id="IPR002549">
    <property type="entry name" value="AI-2E-like"/>
</dbReference>
<comment type="subcellular location">
    <subcellularLocation>
        <location evidence="1">Cell membrane</location>
        <topology evidence="1">Multi-pass membrane protein</topology>
    </subcellularLocation>
</comment>
<dbReference type="RefSeq" id="WP_380598810.1">
    <property type="nucleotide sequence ID" value="NZ_JBHSDU010000003.1"/>
</dbReference>
<feature type="transmembrane region" description="Helical" evidence="8">
    <location>
        <begin position="63"/>
        <end position="84"/>
    </location>
</feature>
<feature type="transmembrane region" description="Helical" evidence="8">
    <location>
        <begin position="34"/>
        <end position="51"/>
    </location>
</feature>
<feature type="transmembrane region" description="Helical" evidence="8">
    <location>
        <begin position="258"/>
        <end position="276"/>
    </location>
</feature>
<reference evidence="10" key="1">
    <citation type="journal article" date="2019" name="Int. J. Syst. Evol. Microbiol.">
        <title>The Global Catalogue of Microorganisms (GCM) 10K type strain sequencing project: providing services to taxonomists for standard genome sequencing and annotation.</title>
        <authorList>
            <consortium name="The Broad Institute Genomics Platform"/>
            <consortium name="The Broad Institute Genome Sequencing Center for Infectious Disease"/>
            <person name="Wu L."/>
            <person name="Ma J."/>
        </authorList>
    </citation>
    <scope>NUCLEOTIDE SEQUENCE [LARGE SCALE GENOMIC DNA]</scope>
    <source>
        <strain evidence="10">CGMCC 1.10759</strain>
    </source>
</reference>
<dbReference type="EMBL" id="JBHSDU010000003">
    <property type="protein sequence ID" value="MFC4310914.1"/>
    <property type="molecule type" value="Genomic_DNA"/>
</dbReference>
<evidence type="ECO:0000313" key="10">
    <source>
        <dbReference type="Proteomes" id="UP001595904"/>
    </source>
</evidence>
<evidence type="ECO:0000313" key="9">
    <source>
        <dbReference type="EMBL" id="MFC4310914.1"/>
    </source>
</evidence>
<protein>
    <submittedName>
        <fullName evidence="9">AI-2E family transporter</fullName>
    </submittedName>
</protein>
<name>A0ABV8SX57_9GAMM</name>
<accession>A0ABV8SX57</accession>
<gene>
    <name evidence="9" type="ORF">ACFPN2_17595</name>
</gene>
<feature type="transmembrane region" description="Helical" evidence="8">
    <location>
        <begin position="320"/>
        <end position="345"/>
    </location>
</feature>